<evidence type="ECO:0000256" key="5">
    <source>
        <dbReference type="SAM" id="Phobius"/>
    </source>
</evidence>
<protein>
    <submittedName>
        <fullName evidence="7">Putative membrane protein</fullName>
    </submittedName>
</protein>
<accession>A0A1R3X749</accession>
<feature type="transmembrane region" description="Helical" evidence="5">
    <location>
        <begin position="109"/>
        <end position="129"/>
    </location>
</feature>
<dbReference type="AlphaFoldDB" id="A0A1R3X749"/>
<dbReference type="InterPro" id="IPR003807">
    <property type="entry name" value="DUF202"/>
</dbReference>
<dbReference type="RefSeq" id="WP_076650272.1">
    <property type="nucleotide sequence ID" value="NZ_FTPS01000002.1"/>
</dbReference>
<evidence type="ECO:0000259" key="6">
    <source>
        <dbReference type="Pfam" id="PF02656"/>
    </source>
</evidence>
<evidence type="ECO:0000313" key="8">
    <source>
        <dbReference type="Proteomes" id="UP000192455"/>
    </source>
</evidence>
<keyword evidence="4 5" id="KW-0472">Membrane</keyword>
<evidence type="ECO:0000256" key="4">
    <source>
        <dbReference type="ARBA" id="ARBA00023136"/>
    </source>
</evidence>
<organism evidence="7 8">
    <name type="scientific">Pontibaca methylaminivorans</name>
    <dbReference type="NCBI Taxonomy" id="515897"/>
    <lineage>
        <taxon>Bacteria</taxon>
        <taxon>Pseudomonadati</taxon>
        <taxon>Pseudomonadota</taxon>
        <taxon>Alphaproteobacteria</taxon>
        <taxon>Rhodobacterales</taxon>
        <taxon>Roseobacteraceae</taxon>
        <taxon>Pontibaca</taxon>
    </lineage>
</organism>
<feature type="domain" description="DUF202" evidence="6">
    <location>
        <begin position="28"/>
        <end position="88"/>
    </location>
</feature>
<dbReference type="Pfam" id="PF02656">
    <property type="entry name" value="DUF202"/>
    <property type="match status" value="1"/>
</dbReference>
<dbReference type="GO" id="GO:0012505">
    <property type="term" value="C:endomembrane system"/>
    <property type="evidence" value="ECO:0007669"/>
    <property type="project" value="UniProtKB-SubCell"/>
</dbReference>
<dbReference type="STRING" id="515897.SAMN05421849_2395"/>
<evidence type="ECO:0000256" key="3">
    <source>
        <dbReference type="ARBA" id="ARBA00022989"/>
    </source>
</evidence>
<feature type="transmembrane region" description="Helical" evidence="5">
    <location>
        <begin position="40"/>
        <end position="58"/>
    </location>
</feature>
<name>A0A1R3X749_9RHOB</name>
<evidence type="ECO:0000256" key="1">
    <source>
        <dbReference type="ARBA" id="ARBA00004127"/>
    </source>
</evidence>
<keyword evidence="8" id="KW-1185">Reference proteome</keyword>
<gene>
    <name evidence="7" type="ORF">SAMN05421849_2395</name>
</gene>
<dbReference type="EMBL" id="FTPS01000002">
    <property type="protein sequence ID" value="SIT86736.1"/>
    <property type="molecule type" value="Genomic_DNA"/>
</dbReference>
<reference evidence="7 8" key="1">
    <citation type="submission" date="2017-01" db="EMBL/GenBank/DDBJ databases">
        <authorList>
            <person name="Mah S.A."/>
            <person name="Swanson W.J."/>
            <person name="Moy G.W."/>
            <person name="Vacquier V.D."/>
        </authorList>
    </citation>
    <scope>NUCLEOTIDE SEQUENCE [LARGE SCALE GENOMIC DNA]</scope>
    <source>
        <strain evidence="7 8">DSM 21219</strain>
    </source>
</reference>
<keyword evidence="3 5" id="KW-1133">Transmembrane helix</keyword>
<keyword evidence="2 5" id="KW-0812">Transmembrane</keyword>
<evidence type="ECO:0000313" key="7">
    <source>
        <dbReference type="EMBL" id="SIT86736.1"/>
    </source>
</evidence>
<feature type="transmembrane region" description="Helical" evidence="5">
    <location>
        <begin position="64"/>
        <end position="88"/>
    </location>
</feature>
<dbReference type="Proteomes" id="UP000192455">
    <property type="component" value="Unassembled WGS sequence"/>
</dbReference>
<dbReference type="OrthoDB" id="582337at2"/>
<proteinExistence type="predicted"/>
<sequence>MDDDEKKIEFSRDKSDLSEMRTGWSEDRVLLSNERTFGSWMRTGMSSLVVGIGLQAVFHSMEPVWIAKIAASLFIAIAIMIFLIAAVHDSRAQRRINEHDVESMPAGRMWLIAVTLSVASLLVALILWLS</sequence>
<comment type="subcellular location">
    <subcellularLocation>
        <location evidence="1">Endomembrane system</location>
        <topology evidence="1">Multi-pass membrane protein</topology>
    </subcellularLocation>
</comment>
<evidence type="ECO:0000256" key="2">
    <source>
        <dbReference type="ARBA" id="ARBA00022692"/>
    </source>
</evidence>